<dbReference type="PANTHER" id="PTHR31595:SF57">
    <property type="entry name" value="OS04G0481900 PROTEIN"/>
    <property type="match status" value="1"/>
</dbReference>
<reference evidence="11" key="1">
    <citation type="journal article" date="2017" name="Genome Biol.">
        <title>Comparative genomics reveals high biological diversity and specific adaptations in the industrially and medically important fungal genus Aspergillus.</title>
        <authorList>
            <person name="de Vries R.P."/>
            <person name="Riley R."/>
            <person name="Wiebenga A."/>
            <person name="Aguilar-Osorio G."/>
            <person name="Amillis S."/>
            <person name="Uchima C.A."/>
            <person name="Anderluh G."/>
            <person name="Asadollahi M."/>
            <person name="Askin M."/>
            <person name="Barry K."/>
            <person name="Battaglia E."/>
            <person name="Bayram O."/>
            <person name="Benocci T."/>
            <person name="Braus-Stromeyer S.A."/>
            <person name="Caldana C."/>
            <person name="Canovas D."/>
            <person name="Cerqueira G.C."/>
            <person name="Chen F."/>
            <person name="Chen W."/>
            <person name="Choi C."/>
            <person name="Clum A."/>
            <person name="Dos Santos R.A."/>
            <person name="Damasio A.R."/>
            <person name="Diallinas G."/>
            <person name="Emri T."/>
            <person name="Fekete E."/>
            <person name="Flipphi M."/>
            <person name="Freyberg S."/>
            <person name="Gallo A."/>
            <person name="Gournas C."/>
            <person name="Habgood R."/>
            <person name="Hainaut M."/>
            <person name="Harispe M.L."/>
            <person name="Henrissat B."/>
            <person name="Hilden K.S."/>
            <person name="Hope R."/>
            <person name="Hossain A."/>
            <person name="Karabika E."/>
            <person name="Karaffa L."/>
            <person name="Karanyi Z."/>
            <person name="Krasevec N."/>
            <person name="Kuo A."/>
            <person name="Kusch H."/>
            <person name="LaButti K."/>
            <person name="Lagendijk E.L."/>
            <person name="Lapidus A."/>
            <person name="Levasseur A."/>
            <person name="Lindquist E."/>
            <person name="Lipzen A."/>
            <person name="Logrieco A.F."/>
            <person name="MacCabe A."/>
            <person name="Maekelae M.R."/>
            <person name="Malavazi I."/>
            <person name="Melin P."/>
            <person name="Meyer V."/>
            <person name="Mielnichuk N."/>
            <person name="Miskei M."/>
            <person name="Molnar A.P."/>
            <person name="Mule G."/>
            <person name="Ngan C.Y."/>
            <person name="Orejas M."/>
            <person name="Orosz E."/>
            <person name="Ouedraogo J.P."/>
            <person name="Overkamp K.M."/>
            <person name="Park H.-S."/>
            <person name="Perrone G."/>
            <person name="Piumi F."/>
            <person name="Punt P.J."/>
            <person name="Ram A.F."/>
            <person name="Ramon A."/>
            <person name="Rauscher S."/>
            <person name="Record E."/>
            <person name="Riano-Pachon D.M."/>
            <person name="Robert V."/>
            <person name="Roehrig J."/>
            <person name="Ruller R."/>
            <person name="Salamov A."/>
            <person name="Salih N.S."/>
            <person name="Samson R.A."/>
            <person name="Sandor E."/>
            <person name="Sanguinetti M."/>
            <person name="Schuetze T."/>
            <person name="Sepcic K."/>
            <person name="Shelest E."/>
            <person name="Sherlock G."/>
            <person name="Sophianopoulou V."/>
            <person name="Squina F.M."/>
            <person name="Sun H."/>
            <person name="Susca A."/>
            <person name="Todd R.B."/>
            <person name="Tsang A."/>
            <person name="Unkles S.E."/>
            <person name="van de Wiele N."/>
            <person name="van Rossen-Uffink D."/>
            <person name="Oliveira J.V."/>
            <person name="Vesth T.C."/>
            <person name="Visser J."/>
            <person name="Yu J.-H."/>
            <person name="Zhou M."/>
            <person name="Andersen M.R."/>
            <person name="Archer D.B."/>
            <person name="Baker S.E."/>
            <person name="Benoit I."/>
            <person name="Brakhage A.A."/>
            <person name="Braus G.H."/>
            <person name="Fischer R."/>
            <person name="Frisvad J.C."/>
            <person name="Goldman G.H."/>
            <person name="Houbraken J."/>
            <person name="Oakley B."/>
            <person name="Pocsi I."/>
            <person name="Scazzocchio C."/>
            <person name="Seiboth B."/>
            <person name="vanKuyk P.A."/>
            <person name="Wortman J."/>
            <person name="Dyer P.S."/>
            <person name="Grigoriev I.V."/>
        </authorList>
    </citation>
    <scope>NUCLEOTIDE SEQUENCE [LARGE SCALE GENOMIC DNA]</scope>
    <source>
        <strain evidence="11">DTO 134E9</strain>
    </source>
</reference>
<evidence type="ECO:0000259" key="9">
    <source>
        <dbReference type="Pfam" id="PF13813"/>
    </source>
</evidence>
<dbReference type="VEuPathDB" id="FungiDB:ASPWEDRAFT_170490"/>
<dbReference type="RefSeq" id="XP_040690668.1">
    <property type="nucleotide sequence ID" value="XM_040830631.1"/>
</dbReference>
<dbReference type="Proteomes" id="UP000184383">
    <property type="component" value="Unassembled WGS sequence"/>
</dbReference>
<comment type="similarity">
    <text evidence="3">Belongs to the wax synthase family.</text>
</comment>
<dbReference type="GeneID" id="63746479"/>
<dbReference type="OrthoDB" id="1077582at2759"/>
<evidence type="ECO:0000256" key="5">
    <source>
        <dbReference type="ARBA" id="ARBA00022692"/>
    </source>
</evidence>
<evidence type="ECO:0000256" key="6">
    <source>
        <dbReference type="ARBA" id="ARBA00022989"/>
    </source>
</evidence>
<comment type="subcellular location">
    <subcellularLocation>
        <location evidence="1">Membrane</location>
        <topology evidence="1">Multi-pass membrane protein</topology>
    </subcellularLocation>
</comment>
<feature type="transmembrane region" description="Helical" evidence="8">
    <location>
        <begin position="339"/>
        <end position="359"/>
    </location>
</feature>
<comment type="pathway">
    <text evidence="2">Secondary metabolite biosynthesis.</text>
</comment>
<keyword evidence="4" id="KW-0808">Transferase</keyword>
<feature type="transmembrane region" description="Helical" evidence="8">
    <location>
        <begin position="6"/>
        <end position="24"/>
    </location>
</feature>
<dbReference type="InterPro" id="IPR044851">
    <property type="entry name" value="Wax_synthase"/>
</dbReference>
<keyword evidence="11" id="KW-1185">Reference proteome</keyword>
<protein>
    <recommendedName>
        <fullName evidence="9">Wax synthase domain-containing protein</fullName>
    </recommendedName>
</protein>
<keyword evidence="7 8" id="KW-0472">Membrane</keyword>
<dbReference type="Pfam" id="PF13813">
    <property type="entry name" value="MBOAT_2"/>
    <property type="match status" value="1"/>
</dbReference>
<dbReference type="STRING" id="1073089.A0A1L9RQ18"/>
<sequence>MDLAALTPLLYYAVASMLTMASLTRHRAIRILSLGPIWLFTVLSLTSCHKLPGLLGANTTFASLVVSYFPYSIKILAIERHSVTPETSKNPSAFIDCYRIWNNPRQLPLRPSRLDKSTGCSGKSRAIFALSKTIKAMVLWFLNSFTFQQILVWSFGNIMAADFSPAMESPFQLLSVHQIRIRAIMSVQWIWSAYFFLEFYNSLMAIIFVAILALDQPQDWPPLFGSPLEACSVRGFWGRFWHRLTLPTYICFAFPISRGLLGIPPRSRMEKTIIPLIIFSMSGLSHCLVGWALGESALARDFLFFELNFLAAAIETAISKTDMPETLKGLFLLPRWIRVVVGMGWVYGFFFCIAPMWMYPKVYSALVGLIP</sequence>
<evidence type="ECO:0000256" key="8">
    <source>
        <dbReference type="SAM" id="Phobius"/>
    </source>
</evidence>
<dbReference type="GO" id="GO:0006629">
    <property type="term" value="P:lipid metabolic process"/>
    <property type="evidence" value="ECO:0007669"/>
    <property type="project" value="InterPro"/>
</dbReference>
<name>A0A1L9RQ18_ASPWE</name>
<organism evidence="10 11">
    <name type="scientific">Aspergillus wentii DTO 134E9</name>
    <dbReference type="NCBI Taxonomy" id="1073089"/>
    <lineage>
        <taxon>Eukaryota</taxon>
        <taxon>Fungi</taxon>
        <taxon>Dikarya</taxon>
        <taxon>Ascomycota</taxon>
        <taxon>Pezizomycotina</taxon>
        <taxon>Eurotiomycetes</taxon>
        <taxon>Eurotiomycetidae</taxon>
        <taxon>Eurotiales</taxon>
        <taxon>Aspergillaceae</taxon>
        <taxon>Aspergillus</taxon>
        <taxon>Aspergillus subgen. Cremei</taxon>
    </lineage>
</organism>
<dbReference type="GO" id="GO:0008374">
    <property type="term" value="F:O-acyltransferase activity"/>
    <property type="evidence" value="ECO:0007669"/>
    <property type="project" value="InterPro"/>
</dbReference>
<dbReference type="GO" id="GO:0016020">
    <property type="term" value="C:membrane"/>
    <property type="evidence" value="ECO:0007669"/>
    <property type="project" value="UniProtKB-SubCell"/>
</dbReference>
<dbReference type="AlphaFoldDB" id="A0A1L9RQ18"/>
<dbReference type="EMBL" id="KV878211">
    <property type="protein sequence ID" value="OJJ36992.1"/>
    <property type="molecule type" value="Genomic_DNA"/>
</dbReference>
<feature type="transmembrane region" description="Helical" evidence="8">
    <location>
        <begin position="273"/>
        <end position="293"/>
    </location>
</feature>
<evidence type="ECO:0000256" key="4">
    <source>
        <dbReference type="ARBA" id="ARBA00022679"/>
    </source>
</evidence>
<evidence type="ECO:0000256" key="3">
    <source>
        <dbReference type="ARBA" id="ARBA00007282"/>
    </source>
</evidence>
<dbReference type="InterPro" id="IPR032805">
    <property type="entry name" value="Wax_synthase_dom"/>
</dbReference>
<gene>
    <name evidence="10" type="ORF">ASPWEDRAFT_170490</name>
</gene>
<evidence type="ECO:0000313" key="11">
    <source>
        <dbReference type="Proteomes" id="UP000184383"/>
    </source>
</evidence>
<feature type="domain" description="Wax synthase" evidence="9">
    <location>
        <begin position="220"/>
        <end position="305"/>
    </location>
</feature>
<feature type="transmembrane region" description="Helical" evidence="8">
    <location>
        <begin position="244"/>
        <end position="261"/>
    </location>
</feature>
<evidence type="ECO:0000313" key="10">
    <source>
        <dbReference type="EMBL" id="OJJ36992.1"/>
    </source>
</evidence>
<feature type="transmembrane region" description="Helical" evidence="8">
    <location>
        <begin position="189"/>
        <end position="214"/>
    </location>
</feature>
<accession>A0A1L9RQ18</accession>
<keyword evidence="6 8" id="KW-1133">Transmembrane helix</keyword>
<evidence type="ECO:0000256" key="7">
    <source>
        <dbReference type="ARBA" id="ARBA00023136"/>
    </source>
</evidence>
<dbReference type="PANTHER" id="PTHR31595">
    <property type="entry name" value="LONG-CHAIN-ALCOHOL O-FATTY-ACYLTRANSFERASE 3-RELATED"/>
    <property type="match status" value="1"/>
</dbReference>
<keyword evidence="5 8" id="KW-0812">Transmembrane</keyword>
<evidence type="ECO:0000256" key="2">
    <source>
        <dbReference type="ARBA" id="ARBA00005179"/>
    </source>
</evidence>
<proteinExistence type="inferred from homology"/>
<evidence type="ECO:0000256" key="1">
    <source>
        <dbReference type="ARBA" id="ARBA00004141"/>
    </source>
</evidence>